<dbReference type="AlphaFoldDB" id="A0A2D0MWW4"/>
<evidence type="ECO:0008006" key="3">
    <source>
        <dbReference type="Google" id="ProtNLM"/>
    </source>
</evidence>
<protein>
    <recommendedName>
        <fullName evidence="3">IPExxxVDY family protein</fullName>
    </recommendedName>
</protein>
<sequence length="158" mass="18771">MFSKELIEKLLPPIRRTSRQIAWLFRLHLIARGIFEQFDAFRVRVNECLLYSSQTLSLQAYLQLKFNSNGIFIVNDFSGIEPIFIYWLFENQEQTTIYYLSEGEEDPIIHYLSEEAQSQLNYDFIVQIPAILSPQEDQIKAMINKLKLAGKRYKIEYY</sequence>
<accession>A0A2D0MWW4</accession>
<dbReference type="OrthoDB" id="1072575at2"/>
<reference evidence="1 2" key="1">
    <citation type="submission" date="2017-10" db="EMBL/GenBank/DDBJ databases">
        <title>The draft genome sequence of Lewinella nigricans NBRC 102662.</title>
        <authorList>
            <person name="Wang K."/>
        </authorList>
    </citation>
    <scope>NUCLEOTIDE SEQUENCE [LARGE SCALE GENOMIC DNA]</scope>
    <source>
        <strain evidence="1 2">NBRC 102662</strain>
    </source>
</reference>
<comment type="caution">
    <text evidence="1">The sequence shown here is derived from an EMBL/GenBank/DDBJ whole genome shotgun (WGS) entry which is preliminary data.</text>
</comment>
<dbReference type="Proteomes" id="UP000223913">
    <property type="component" value="Unassembled WGS sequence"/>
</dbReference>
<dbReference type="RefSeq" id="WP_099155960.1">
    <property type="nucleotide sequence ID" value="NZ_PDUD01000089.1"/>
</dbReference>
<organism evidence="1 2">
    <name type="scientific">Flavilitoribacter nigricans (strain ATCC 23147 / DSM 23189 / NBRC 102662 / NCIMB 1420 / SS-2)</name>
    <name type="common">Lewinella nigricans</name>
    <dbReference type="NCBI Taxonomy" id="1122177"/>
    <lineage>
        <taxon>Bacteria</taxon>
        <taxon>Pseudomonadati</taxon>
        <taxon>Bacteroidota</taxon>
        <taxon>Saprospiria</taxon>
        <taxon>Saprospirales</taxon>
        <taxon>Lewinellaceae</taxon>
        <taxon>Flavilitoribacter</taxon>
    </lineage>
</organism>
<keyword evidence="2" id="KW-1185">Reference proteome</keyword>
<gene>
    <name evidence="1" type="ORF">CRP01_41255</name>
</gene>
<proteinExistence type="predicted"/>
<evidence type="ECO:0000313" key="1">
    <source>
        <dbReference type="EMBL" id="PHN00638.1"/>
    </source>
</evidence>
<name>A0A2D0MWW4_FLAN2</name>
<dbReference type="EMBL" id="PDUD01000089">
    <property type="protein sequence ID" value="PHN00638.1"/>
    <property type="molecule type" value="Genomic_DNA"/>
</dbReference>
<evidence type="ECO:0000313" key="2">
    <source>
        <dbReference type="Proteomes" id="UP000223913"/>
    </source>
</evidence>